<reference evidence="1" key="1">
    <citation type="journal article" date="2021" name="Front. Microbiol.">
        <title>Comprehensive Comparative Genomics and Phenotyping of Methylobacterium Species.</title>
        <authorList>
            <person name="Alessa O."/>
            <person name="Ogura Y."/>
            <person name="Fujitani Y."/>
            <person name="Takami H."/>
            <person name="Hayashi T."/>
            <person name="Sahin N."/>
            <person name="Tani A."/>
        </authorList>
    </citation>
    <scope>NUCLEOTIDE SEQUENCE</scope>
    <source>
        <strain evidence="1">DSM 17168</strain>
    </source>
</reference>
<accession>A0ABQ4SA06</accession>
<proteinExistence type="predicted"/>
<name>A0ABQ4SA06_9HYPH</name>
<dbReference type="Proteomes" id="UP001055153">
    <property type="component" value="Unassembled WGS sequence"/>
</dbReference>
<dbReference type="EMBL" id="BPQQ01000005">
    <property type="protein sequence ID" value="GJD98699.1"/>
    <property type="molecule type" value="Genomic_DNA"/>
</dbReference>
<evidence type="ECO:0000313" key="1">
    <source>
        <dbReference type="EMBL" id="GJD98699.1"/>
    </source>
</evidence>
<evidence type="ECO:0000313" key="2">
    <source>
        <dbReference type="Proteomes" id="UP001055153"/>
    </source>
</evidence>
<gene>
    <name evidence="1" type="ORF">GMJLKIPL_0610</name>
</gene>
<protein>
    <submittedName>
        <fullName evidence="1">Uncharacterized protein</fullName>
    </submittedName>
</protein>
<organism evidence="1 2">
    <name type="scientific">Methylobacterium isbiliense</name>
    <dbReference type="NCBI Taxonomy" id="315478"/>
    <lineage>
        <taxon>Bacteria</taxon>
        <taxon>Pseudomonadati</taxon>
        <taxon>Pseudomonadota</taxon>
        <taxon>Alphaproteobacteria</taxon>
        <taxon>Hyphomicrobiales</taxon>
        <taxon>Methylobacteriaceae</taxon>
        <taxon>Methylobacterium</taxon>
    </lineage>
</organism>
<keyword evidence="2" id="KW-1185">Reference proteome</keyword>
<comment type="caution">
    <text evidence="1">The sequence shown here is derived from an EMBL/GenBank/DDBJ whole genome shotgun (WGS) entry which is preliminary data.</text>
</comment>
<reference evidence="1" key="2">
    <citation type="submission" date="2021-08" db="EMBL/GenBank/DDBJ databases">
        <authorList>
            <person name="Tani A."/>
            <person name="Ola A."/>
            <person name="Ogura Y."/>
            <person name="Katsura K."/>
            <person name="Hayashi T."/>
        </authorList>
    </citation>
    <scope>NUCLEOTIDE SEQUENCE</scope>
    <source>
        <strain evidence="1">DSM 17168</strain>
    </source>
</reference>
<sequence length="105" mass="12141">MQLDKDHAIFVPSITEEKRKVYEKYISEAYGGGAWGINNPVDDWYFSSGAPNYGPWWWLWTHDYVRGLIEASGLKVIEEFDQFNGTGRLFACAKQYIGTENFGQY</sequence>